<dbReference type="InterPro" id="IPR002192">
    <property type="entry name" value="PPDK_AMP/ATP-bd"/>
</dbReference>
<protein>
    <recommendedName>
        <fullName evidence="1">Pyruvate phosphate dikinase AMP/ATP-binding domain-containing protein</fullName>
    </recommendedName>
</protein>
<feature type="domain" description="Pyruvate phosphate dikinase AMP/ATP-binding" evidence="1">
    <location>
        <begin position="429"/>
        <end position="573"/>
    </location>
</feature>
<dbReference type="Gene3D" id="3.30.1490.20">
    <property type="entry name" value="ATP-grasp fold, A domain"/>
    <property type="match status" value="1"/>
</dbReference>
<dbReference type="SUPFAM" id="SSF52172">
    <property type="entry name" value="CheY-like"/>
    <property type="match status" value="1"/>
</dbReference>
<dbReference type="AlphaFoldDB" id="A0A382BE92"/>
<dbReference type="Pfam" id="PF01326">
    <property type="entry name" value="PPDK_N"/>
    <property type="match status" value="1"/>
</dbReference>
<dbReference type="EMBL" id="UINC01029450">
    <property type="protein sequence ID" value="SVB12180.1"/>
    <property type="molecule type" value="Genomic_DNA"/>
</dbReference>
<feature type="non-terminal residue" evidence="2">
    <location>
        <position position="574"/>
    </location>
</feature>
<evidence type="ECO:0000259" key="1">
    <source>
        <dbReference type="Pfam" id="PF01326"/>
    </source>
</evidence>
<sequence length="574" mass="65954">MKFPANQTGRDWHFQDLMLHRVHEILLVASPYDAFILEEDGRLTAQILHEYLGMNLSYAPRVWQANTAAYAMDLLSRRSIDLIIVMLRISDMDPVTFGTKVKELYKNKPIILLAFDESEVKQLPDNTDEVIDNVFVWTGDSNVFPAIIKCIEDTKNVKRDVRKGNVRAILFIEDTPWYYSSILPVIYKETLYHTKQLIDKSLNDTQRLLHMRGRPKILLAKSYEVAEKYFKQYKNNILGIISDLRFPKNEKLHPNAGILFAKYVRSIESTMPILLQSNEKEALELARTITPNVLNKSSSTLFSELREFIIYNFGFGDFVFKLPNGEEIGKAVNMEELVEFISIIPEKSLDYHGSSNHFSNWLAARGEFKLATQFRMVKNTDFSNLNERRQHHIDLIRNSQKTKQIGPVAEFRLNTKSLKANFLSIGTGSLGGKARGLAFANTYWGDAKLADKYPEVTLRVPKVAVVGTDEFDHFMDVNKLWETALSLDSNKDLEVVFLKGRLSRNLVQTLKEFLKEVHFPLAIRSSSLLEDSQYQPLAGMYATYMLPNCNENNKERLSQVCEAIKRVFASTFFQ</sequence>
<dbReference type="InterPro" id="IPR011006">
    <property type="entry name" value="CheY-like_superfamily"/>
</dbReference>
<gene>
    <name evidence="2" type="ORF">METZ01_LOCUS165034</name>
</gene>
<proteinExistence type="predicted"/>
<name>A0A382BE92_9ZZZZ</name>
<accession>A0A382BE92</accession>
<organism evidence="2">
    <name type="scientific">marine metagenome</name>
    <dbReference type="NCBI Taxonomy" id="408172"/>
    <lineage>
        <taxon>unclassified sequences</taxon>
        <taxon>metagenomes</taxon>
        <taxon>ecological metagenomes</taxon>
    </lineage>
</organism>
<dbReference type="GO" id="GO:0016301">
    <property type="term" value="F:kinase activity"/>
    <property type="evidence" value="ECO:0007669"/>
    <property type="project" value="InterPro"/>
</dbReference>
<dbReference type="InterPro" id="IPR013815">
    <property type="entry name" value="ATP_grasp_subdomain_1"/>
</dbReference>
<evidence type="ECO:0000313" key="2">
    <source>
        <dbReference type="EMBL" id="SVB12180.1"/>
    </source>
</evidence>
<dbReference type="GO" id="GO:0005524">
    <property type="term" value="F:ATP binding"/>
    <property type="evidence" value="ECO:0007669"/>
    <property type="project" value="InterPro"/>
</dbReference>
<reference evidence="2" key="1">
    <citation type="submission" date="2018-05" db="EMBL/GenBank/DDBJ databases">
        <authorList>
            <person name="Lanie J.A."/>
            <person name="Ng W.-L."/>
            <person name="Kazmierczak K.M."/>
            <person name="Andrzejewski T.M."/>
            <person name="Davidsen T.M."/>
            <person name="Wayne K.J."/>
            <person name="Tettelin H."/>
            <person name="Glass J.I."/>
            <person name="Rusch D."/>
            <person name="Podicherti R."/>
            <person name="Tsui H.-C.T."/>
            <person name="Winkler M.E."/>
        </authorList>
    </citation>
    <scope>NUCLEOTIDE SEQUENCE</scope>
</reference>
<dbReference type="SUPFAM" id="SSF56059">
    <property type="entry name" value="Glutathione synthetase ATP-binding domain-like"/>
    <property type="match status" value="1"/>
</dbReference>